<keyword evidence="1" id="KW-0812">Transmembrane</keyword>
<name>A0ABP7GL14_9MICO</name>
<proteinExistence type="predicted"/>
<protein>
    <recommendedName>
        <fullName evidence="4">Histidine kinase</fullName>
    </recommendedName>
</protein>
<feature type="transmembrane region" description="Helical" evidence="1">
    <location>
        <begin position="7"/>
        <end position="27"/>
    </location>
</feature>
<evidence type="ECO:0008006" key="4">
    <source>
        <dbReference type="Google" id="ProtNLM"/>
    </source>
</evidence>
<organism evidence="2 3">
    <name type="scientific">Microbacterium kribbense</name>
    <dbReference type="NCBI Taxonomy" id="433645"/>
    <lineage>
        <taxon>Bacteria</taxon>
        <taxon>Bacillati</taxon>
        <taxon>Actinomycetota</taxon>
        <taxon>Actinomycetes</taxon>
        <taxon>Micrococcales</taxon>
        <taxon>Microbacteriaceae</taxon>
        <taxon>Microbacterium</taxon>
    </lineage>
</organism>
<dbReference type="RefSeq" id="WP_344783218.1">
    <property type="nucleotide sequence ID" value="NZ_BAABAF010000007.1"/>
</dbReference>
<dbReference type="EMBL" id="BAABAF010000007">
    <property type="protein sequence ID" value="GAA3767932.1"/>
    <property type="molecule type" value="Genomic_DNA"/>
</dbReference>
<evidence type="ECO:0000313" key="2">
    <source>
        <dbReference type="EMBL" id="GAA3767932.1"/>
    </source>
</evidence>
<keyword evidence="1" id="KW-1133">Transmembrane helix</keyword>
<feature type="transmembrane region" description="Helical" evidence="1">
    <location>
        <begin position="98"/>
        <end position="116"/>
    </location>
</feature>
<keyword evidence="1" id="KW-0472">Membrane</keyword>
<evidence type="ECO:0000256" key="1">
    <source>
        <dbReference type="SAM" id="Phobius"/>
    </source>
</evidence>
<feature type="transmembrane region" description="Helical" evidence="1">
    <location>
        <begin position="74"/>
        <end position="92"/>
    </location>
</feature>
<keyword evidence="3" id="KW-1185">Reference proteome</keyword>
<dbReference type="Proteomes" id="UP001500540">
    <property type="component" value="Unassembled WGS sequence"/>
</dbReference>
<gene>
    <name evidence="2" type="ORF">GCM10022240_20450</name>
</gene>
<comment type="caution">
    <text evidence="2">The sequence shown here is derived from an EMBL/GenBank/DDBJ whole genome shotgun (WGS) entry which is preliminary data.</text>
</comment>
<sequence>MRTSTAAHTATVILGLEAAGVLVLAIWQVLELMAGAAEWLASALALIVLTLIAAAAVAAFAVGVARDVSWGRSGGIVTQLLIVAVAIGAATGAYAHPLIGLALAAVAVVALIPLVLEVRRAGIARRAAEHGDDEDR</sequence>
<reference evidence="3" key="1">
    <citation type="journal article" date="2019" name="Int. J. Syst. Evol. Microbiol.">
        <title>The Global Catalogue of Microorganisms (GCM) 10K type strain sequencing project: providing services to taxonomists for standard genome sequencing and annotation.</title>
        <authorList>
            <consortium name="The Broad Institute Genomics Platform"/>
            <consortium name="The Broad Institute Genome Sequencing Center for Infectious Disease"/>
            <person name="Wu L."/>
            <person name="Ma J."/>
        </authorList>
    </citation>
    <scope>NUCLEOTIDE SEQUENCE [LARGE SCALE GENOMIC DNA]</scope>
    <source>
        <strain evidence="3">JCM 16950</strain>
    </source>
</reference>
<evidence type="ECO:0000313" key="3">
    <source>
        <dbReference type="Proteomes" id="UP001500540"/>
    </source>
</evidence>
<feature type="transmembrane region" description="Helical" evidence="1">
    <location>
        <begin position="39"/>
        <end position="62"/>
    </location>
</feature>
<accession>A0ABP7GL14</accession>